<protein>
    <submittedName>
        <fullName evidence="2">Uncharacterized protein</fullName>
    </submittedName>
</protein>
<feature type="transmembrane region" description="Helical" evidence="1">
    <location>
        <begin position="36"/>
        <end position="58"/>
    </location>
</feature>
<evidence type="ECO:0000256" key="1">
    <source>
        <dbReference type="SAM" id="Phobius"/>
    </source>
</evidence>
<name>A0A1L3GCL0_SYNAC</name>
<evidence type="ECO:0000313" key="2">
    <source>
        <dbReference type="EMBL" id="APG23672.1"/>
    </source>
</evidence>
<gene>
    <name evidence="2" type="ORF">A7E75_00520</name>
</gene>
<reference evidence="2 3" key="1">
    <citation type="journal article" date="2017" name="Genome Announc.">
        <title>Complete Genome Sequences of Two Acetylene-Fermenting Pelobacter acetylenicus Strains.</title>
        <authorList>
            <person name="Sutton J.M."/>
            <person name="Baesman S.M."/>
            <person name="Fierst J.L."/>
            <person name="Poret-Peterson A.T."/>
            <person name="Oremland R.S."/>
            <person name="Dunlap D.S."/>
            <person name="Akob D.M."/>
        </authorList>
    </citation>
    <scope>NUCLEOTIDE SEQUENCE [LARGE SCALE GENOMIC DNA]</scope>
    <source>
        <strain evidence="2 3">DSM 3247</strain>
    </source>
</reference>
<organism evidence="2 3">
    <name type="scientific">Syntrophotalea acetylenica</name>
    <name type="common">Pelobacter acetylenicus</name>
    <dbReference type="NCBI Taxonomy" id="29542"/>
    <lineage>
        <taxon>Bacteria</taxon>
        <taxon>Pseudomonadati</taxon>
        <taxon>Thermodesulfobacteriota</taxon>
        <taxon>Desulfuromonadia</taxon>
        <taxon>Desulfuromonadales</taxon>
        <taxon>Syntrophotaleaceae</taxon>
        <taxon>Syntrophotalea</taxon>
    </lineage>
</organism>
<dbReference type="AlphaFoldDB" id="A0A1L3GCL0"/>
<feature type="transmembrane region" description="Helical" evidence="1">
    <location>
        <begin position="65"/>
        <end position="84"/>
    </location>
</feature>
<dbReference type="Proteomes" id="UP000182264">
    <property type="component" value="Chromosome"/>
</dbReference>
<keyword evidence="1" id="KW-0812">Transmembrane</keyword>
<dbReference type="KEGG" id="pace:A6070_09125"/>
<keyword evidence="3" id="KW-1185">Reference proteome</keyword>
<evidence type="ECO:0000313" key="3">
    <source>
        <dbReference type="Proteomes" id="UP000182264"/>
    </source>
</evidence>
<keyword evidence="1" id="KW-1133">Transmembrane helix</keyword>
<feature type="transmembrane region" description="Helical" evidence="1">
    <location>
        <begin position="90"/>
        <end position="113"/>
    </location>
</feature>
<proteinExistence type="predicted"/>
<sequence>MPCYIVQGIGPVAPVAGEDVSESAAGGSYPLSERPLLWVGVGLFIGIAILASLAVHAVEKRYWRAAVLIPAGFMLAFLIFYFFAAQSLTLAQIILSLLAKGGVTLITALLVGLPFKIYRSRKATVV</sequence>
<keyword evidence="1" id="KW-0472">Membrane</keyword>
<dbReference type="EMBL" id="CP015518">
    <property type="protein sequence ID" value="APG23672.1"/>
    <property type="molecule type" value="Genomic_DNA"/>
</dbReference>
<accession>A0A1L3GCL0</accession>